<dbReference type="OrthoDB" id="711499at2"/>
<comment type="caution">
    <text evidence="1">The sequence shown here is derived from an EMBL/GenBank/DDBJ whole genome shotgun (WGS) entry which is preliminary data.</text>
</comment>
<dbReference type="EMBL" id="RMBX01000011">
    <property type="protein sequence ID" value="RPD39542.1"/>
    <property type="molecule type" value="Genomic_DNA"/>
</dbReference>
<organism evidence="1 2">
    <name type="scientific">Chitinophaga barathri</name>
    <dbReference type="NCBI Taxonomy" id="1647451"/>
    <lineage>
        <taxon>Bacteria</taxon>
        <taxon>Pseudomonadati</taxon>
        <taxon>Bacteroidota</taxon>
        <taxon>Chitinophagia</taxon>
        <taxon>Chitinophagales</taxon>
        <taxon>Chitinophagaceae</taxon>
        <taxon>Chitinophaga</taxon>
    </lineage>
</organism>
<proteinExistence type="predicted"/>
<dbReference type="Proteomes" id="UP000279089">
    <property type="component" value="Unassembled WGS sequence"/>
</dbReference>
<accession>A0A3N4M7T5</accession>
<protein>
    <submittedName>
        <fullName evidence="1">Uncharacterized protein</fullName>
    </submittedName>
</protein>
<gene>
    <name evidence="1" type="ORF">EG028_20195</name>
</gene>
<evidence type="ECO:0000313" key="1">
    <source>
        <dbReference type="EMBL" id="RPD39542.1"/>
    </source>
</evidence>
<reference evidence="2" key="1">
    <citation type="submission" date="2018-11" db="EMBL/GenBank/DDBJ databases">
        <title>Chitinophaga lutea sp.nov., isolate from arsenic contaminated soil.</title>
        <authorList>
            <person name="Zong Y."/>
        </authorList>
    </citation>
    <scope>NUCLEOTIDE SEQUENCE [LARGE SCALE GENOMIC DNA]</scope>
    <source>
        <strain evidence="2">YLT18</strain>
    </source>
</reference>
<sequence length="68" mass="7986">MQKIIPNRMVIFARDVQNITGRSERASRLLLQRIRQALDKKAGQFISIAEFCRYTGLSEEEVRSYLNR</sequence>
<keyword evidence="2" id="KW-1185">Reference proteome</keyword>
<dbReference type="AlphaFoldDB" id="A0A3N4M7T5"/>
<name>A0A3N4M7T5_9BACT</name>
<evidence type="ECO:0000313" key="2">
    <source>
        <dbReference type="Proteomes" id="UP000279089"/>
    </source>
</evidence>